<sequence>MLEYYDRLKPDDPALASAKTFRLLLSSGGFLSTAAARRALPKIEAFLQIRMTIKSVIDRGEDYGGVWSTCLEVAPYDFHTVEASMTRHEKQAYAATSSVWVPLFYRIRRDENDDDKDDQEEAPVSLRAKGSYSLTAMRRLAMSTFAPFSEHISVWSNDTEANRAAREKRLERAFPKGGDNGLQWLIGILLEDQHLPPGAVTNPAPIAVYLAAQSPKLRVIAAALAAHIGRGEQVLILCEHPATQWLVEMFICLVGLSVASIRQDTPQRRSHGTFGLFEQPELFKV</sequence>
<evidence type="ECO:0000313" key="2">
    <source>
        <dbReference type="Proteomes" id="UP001456524"/>
    </source>
</evidence>
<comment type="caution">
    <text evidence="1">The sequence shown here is derived from an EMBL/GenBank/DDBJ whole genome shotgun (WGS) entry which is preliminary data.</text>
</comment>
<name>A0ABR1Y0A2_9PEZI</name>
<protein>
    <submittedName>
        <fullName evidence="1">Uncharacterized protein</fullName>
    </submittedName>
</protein>
<keyword evidence="2" id="KW-1185">Reference proteome</keyword>
<accession>A0ABR1Y0A2</accession>
<reference evidence="1 2" key="1">
    <citation type="journal article" date="2022" name="G3 (Bethesda)">
        <title>Enemy or ally: a genomic approach to elucidate the lifestyle of Phyllosticta citrichinaensis.</title>
        <authorList>
            <person name="Buijs V.A."/>
            <person name="Groenewald J.Z."/>
            <person name="Haridas S."/>
            <person name="LaButti K.M."/>
            <person name="Lipzen A."/>
            <person name="Martin F.M."/>
            <person name="Barry K."/>
            <person name="Grigoriev I.V."/>
            <person name="Crous P.W."/>
            <person name="Seidl M.F."/>
        </authorList>
    </citation>
    <scope>NUCLEOTIDE SEQUENCE [LARGE SCALE GENOMIC DNA]</scope>
    <source>
        <strain evidence="1 2">CBS 129764</strain>
    </source>
</reference>
<organism evidence="1 2">
    <name type="scientific">Phyllosticta citrichinensis</name>
    <dbReference type="NCBI Taxonomy" id="1130410"/>
    <lineage>
        <taxon>Eukaryota</taxon>
        <taxon>Fungi</taxon>
        <taxon>Dikarya</taxon>
        <taxon>Ascomycota</taxon>
        <taxon>Pezizomycotina</taxon>
        <taxon>Dothideomycetes</taxon>
        <taxon>Dothideomycetes incertae sedis</taxon>
        <taxon>Botryosphaeriales</taxon>
        <taxon>Phyllostictaceae</taxon>
        <taxon>Phyllosticta</taxon>
    </lineage>
</organism>
<proteinExistence type="predicted"/>
<dbReference type="EMBL" id="JBBWUH010000003">
    <property type="protein sequence ID" value="KAK8174014.1"/>
    <property type="molecule type" value="Genomic_DNA"/>
</dbReference>
<evidence type="ECO:0000313" key="1">
    <source>
        <dbReference type="EMBL" id="KAK8174014.1"/>
    </source>
</evidence>
<gene>
    <name evidence="1" type="ORF">IWX90DRAFT_413400</name>
</gene>
<dbReference type="Proteomes" id="UP001456524">
    <property type="component" value="Unassembled WGS sequence"/>
</dbReference>